<dbReference type="Proteomes" id="UP000002384">
    <property type="component" value="Chromosome"/>
</dbReference>
<organism evidence="1 2">
    <name type="scientific">Gloeothece citriformis (strain PCC 7424)</name>
    <name type="common">Cyanothece sp. (strain PCC 7424)</name>
    <dbReference type="NCBI Taxonomy" id="65393"/>
    <lineage>
        <taxon>Bacteria</taxon>
        <taxon>Bacillati</taxon>
        <taxon>Cyanobacteriota</taxon>
        <taxon>Cyanophyceae</taxon>
        <taxon>Oscillatoriophycideae</taxon>
        <taxon>Chroococcales</taxon>
        <taxon>Aphanothecaceae</taxon>
        <taxon>Gloeothece</taxon>
        <taxon>Gloeothece citriformis</taxon>
    </lineage>
</organism>
<dbReference type="KEGG" id="cyc:PCC7424_1827"/>
<evidence type="ECO:0000313" key="1">
    <source>
        <dbReference type="EMBL" id="ACK70259.1"/>
    </source>
</evidence>
<gene>
    <name evidence="1" type="ordered locus">PCC7424_1827</name>
</gene>
<keyword evidence="2" id="KW-1185">Reference proteome</keyword>
<accession>B7KCF4</accession>
<evidence type="ECO:0000313" key="2">
    <source>
        <dbReference type="Proteomes" id="UP000002384"/>
    </source>
</evidence>
<dbReference type="AlphaFoldDB" id="B7KCF4"/>
<name>B7KCF4_GLOC7</name>
<dbReference type="EMBL" id="CP001291">
    <property type="protein sequence ID" value="ACK70259.1"/>
    <property type="molecule type" value="Genomic_DNA"/>
</dbReference>
<protein>
    <submittedName>
        <fullName evidence="1">Uncharacterized protein</fullName>
    </submittedName>
</protein>
<dbReference type="HOGENOM" id="CLU_2971861_0_0_3"/>
<sequence length="58" mass="6515">MGSVGQTPTGVEMISRFSTLDRYGVGFRSSTQPTFILYRAVLTEFLTHIIPRQISSTY</sequence>
<proteinExistence type="predicted"/>
<reference evidence="2" key="1">
    <citation type="journal article" date="2011" name="MBio">
        <title>Novel metabolic attributes of the genus Cyanothece, comprising a group of unicellular nitrogen-fixing Cyanobacteria.</title>
        <authorList>
            <person name="Bandyopadhyay A."/>
            <person name="Elvitigala T."/>
            <person name="Welsh E."/>
            <person name="Stockel J."/>
            <person name="Liberton M."/>
            <person name="Min H."/>
            <person name="Sherman L.A."/>
            <person name="Pakrasi H.B."/>
        </authorList>
    </citation>
    <scope>NUCLEOTIDE SEQUENCE [LARGE SCALE GENOMIC DNA]</scope>
    <source>
        <strain evidence="2">PCC 7424</strain>
    </source>
</reference>